<name>A0A163ZGL5_9BACL</name>
<keyword evidence="2" id="KW-1185">Reference proteome</keyword>
<accession>A0A163ZGL5</accession>
<evidence type="ECO:0008006" key="3">
    <source>
        <dbReference type="Google" id="ProtNLM"/>
    </source>
</evidence>
<evidence type="ECO:0000313" key="2">
    <source>
        <dbReference type="Proteomes" id="UP000076563"/>
    </source>
</evidence>
<dbReference type="OrthoDB" id="9766816at2"/>
<dbReference type="EMBL" id="LQRA01000041">
    <property type="protein sequence ID" value="KZE81733.1"/>
    <property type="molecule type" value="Genomic_DNA"/>
</dbReference>
<dbReference type="AlphaFoldDB" id="A0A163ZGL5"/>
<sequence length="88" mass="10352">MVLAKCLRDITNAEYAFASYERLRRERTVKMYDVGRRGDSGKHVTGSLQQWVRDLTTPLFLKLFANPKASDWMYSYRVDWEKNVSASR</sequence>
<dbReference type="STRING" id="1007103.GCA_000213315_03178"/>
<evidence type="ECO:0000313" key="1">
    <source>
        <dbReference type="EMBL" id="KZE81733.1"/>
    </source>
</evidence>
<dbReference type="Proteomes" id="UP000076563">
    <property type="component" value="Unassembled WGS sequence"/>
</dbReference>
<gene>
    <name evidence="1" type="ORF">AV654_09820</name>
</gene>
<reference evidence="2" key="1">
    <citation type="submission" date="2016-01" db="EMBL/GenBank/DDBJ databases">
        <title>Draft genome of Chromobacterium sp. F49.</title>
        <authorList>
            <person name="Hong K.W."/>
        </authorList>
    </citation>
    <scope>NUCLEOTIDE SEQUENCE [LARGE SCALE GENOMIC DNA]</scope>
    <source>
        <strain evidence="2">M63</strain>
    </source>
</reference>
<comment type="caution">
    <text evidence="1">The sequence shown here is derived from an EMBL/GenBank/DDBJ whole genome shotgun (WGS) entry which is preliminary data.</text>
</comment>
<dbReference type="RefSeq" id="WP_063178823.1">
    <property type="nucleotide sequence ID" value="NZ_LQRA01000041.1"/>
</dbReference>
<organism evidence="1 2">
    <name type="scientific">Paenibacillus elgii</name>
    <dbReference type="NCBI Taxonomy" id="189691"/>
    <lineage>
        <taxon>Bacteria</taxon>
        <taxon>Bacillati</taxon>
        <taxon>Bacillota</taxon>
        <taxon>Bacilli</taxon>
        <taxon>Bacillales</taxon>
        <taxon>Paenibacillaceae</taxon>
        <taxon>Paenibacillus</taxon>
    </lineage>
</organism>
<dbReference type="eggNOG" id="COG0654">
    <property type="taxonomic scope" value="Bacteria"/>
</dbReference>
<protein>
    <recommendedName>
        <fullName evidence="3">FAD-binding domain-containing protein</fullName>
    </recommendedName>
</protein>
<proteinExistence type="predicted"/>